<keyword evidence="9" id="KW-0050">Antiport</keyword>
<keyword evidence="7 9" id="KW-0406">Ion transport</keyword>
<feature type="transmembrane region" description="Helical" evidence="9">
    <location>
        <begin position="55"/>
        <end position="78"/>
    </location>
</feature>
<dbReference type="InterPro" id="IPR004837">
    <property type="entry name" value="NaCa_Exmemb"/>
</dbReference>
<organism evidence="11">
    <name type="scientific">Thermorudis peleae</name>
    <dbReference type="NCBI Taxonomy" id="1382356"/>
    <lineage>
        <taxon>Bacteria</taxon>
        <taxon>Pseudomonadati</taxon>
        <taxon>Thermomicrobiota</taxon>
        <taxon>Thermomicrobia</taxon>
        <taxon>Thermomicrobia incertae sedis</taxon>
        <taxon>Thermorudis</taxon>
    </lineage>
</organism>
<evidence type="ECO:0000256" key="4">
    <source>
        <dbReference type="ARBA" id="ARBA00022692"/>
    </source>
</evidence>
<dbReference type="PANTHER" id="PTHR31503:SF22">
    <property type="entry name" value="VACUOLAR CALCIUM ION TRANSPORTER"/>
    <property type="match status" value="1"/>
</dbReference>
<dbReference type="GO" id="GO:0012505">
    <property type="term" value="C:endomembrane system"/>
    <property type="evidence" value="ECO:0007669"/>
    <property type="project" value="UniProtKB-SubCell"/>
</dbReference>
<comment type="subcellular location">
    <subcellularLocation>
        <location evidence="1">Endomembrane system</location>
        <topology evidence="1">Multi-pass membrane protein</topology>
    </subcellularLocation>
</comment>
<dbReference type="GO" id="GO:0006874">
    <property type="term" value="P:intracellular calcium ion homeostasis"/>
    <property type="evidence" value="ECO:0007669"/>
    <property type="project" value="TreeGrafter"/>
</dbReference>
<dbReference type="PANTHER" id="PTHR31503">
    <property type="entry name" value="VACUOLAR CALCIUM ION TRANSPORTER"/>
    <property type="match status" value="1"/>
</dbReference>
<keyword evidence="2 9" id="KW-0813">Transport</keyword>
<dbReference type="InterPro" id="IPR044880">
    <property type="entry name" value="NCX_ion-bd_dom_sf"/>
</dbReference>
<evidence type="ECO:0000256" key="9">
    <source>
        <dbReference type="RuleBase" id="RU365028"/>
    </source>
</evidence>
<dbReference type="InterPro" id="IPR004798">
    <property type="entry name" value="CAX-like"/>
</dbReference>
<evidence type="ECO:0000256" key="3">
    <source>
        <dbReference type="ARBA" id="ARBA00022568"/>
    </source>
</evidence>
<feature type="transmembrane region" description="Helical" evidence="9">
    <location>
        <begin position="270"/>
        <end position="293"/>
    </location>
</feature>
<protein>
    <recommendedName>
        <fullName evidence="9">Ca(2+)/H(+) antiporter</fullName>
    </recommendedName>
</protein>
<feature type="transmembrane region" description="Helical" evidence="9">
    <location>
        <begin position="202"/>
        <end position="224"/>
    </location>
</feature>
<evidence type="ECO:0000313" key="11">
    <source>
        <dbReference type="EMBL" id="HEG90338.1"/>
    </source>
</evidence>
<dbReference type="GO" id="GO:0015369">
    <property type="term" value="F:calcium:proton antiporter activity"/>
    <property type="evidence" value="ECO:0007669"/>
    <property type="project" value="UniProtKB-UniRule"/>
</dbReference>
<sequence>MRWIVPLLALIPLAIALEFLHASPLLILIVSAVALIPLAALLGRATEALASHAGAWVGALLNSTLGNAAELIIAFAGIRAGLPELVKASVSGSILGNLLLILGASLLVGGLRHGRQRFNPHIAGVSATMMTLAVIVLVVPGLFILGPQPIQGASVEFLSLTVSAVLIVIYGLYLLYSIRHQQEVPHAAPAEEAGVHWRPRTALAVLIGATIGVVIMSELLVAAVEPVIAATAVSEFFLGVILIPLVGNVAEHIVAVQVAADNKMDLSLGIAYGSSLQIALLVAPLLVFGGLALGQPMTLVFNMYELIALVGAAIISSLIAVDGESNWLEGAQLLVVYTALGLGFFFLP</sequence>
<feature type="transmembrane region" description="Helical" evidence="9">
    <location>
        <begin position="123"/>
        <end position="145"/>
    </location>
</feature>
<dbReference type="AlphaFoldDB" id="A0A831WXV2"/>
<comment type="similarity">
    <text evidence="9">Belongs to the Ca(2+):cation antiporter (CaCA) (TC 2.A.19) family.</text>
</comment>
<name>A0A831WXV2_9BACT</name>
<comment type="caution">
    <text evidence="11">The sequence shown here is derived from an EMBL/GenBank/DDBJ whole genome shotgun (WGS) entry which is preliminary data.</text>
</comment>
<keyword evidence="4 9" id="KW-0812">Transmembrane</keyword>
<dbReference type="Gene3D" id="1.20.1420.30">
    <property type="entry name" value="NCX, central ion-binding region"/>
    <property type="match status" value="1"/>
</dbReference>
<dbReference type="GO" id="GO:0016020">
    <property type="term" value="C:membrane"/>
    <property type="evidence" value="ECO:0007669"/>
    <property type="project" value="InterPro"/>
</dbReference>
<feature type="domain" description="Sodium/calcium exchanger membrane region" evidence="10">
    <location>
        <begin position="202"/>
        <end position="339"/>
    </location>
</feature>
<evidence type="ECO:0000256" key="7">
    <source>
        <dbReference type="ARBA" id="ARBA00023065"/>
    </source>
</evidence>
<comment type="function">
    <text evidence="9">Ca(+)/H(+) antiporter that extrudes calcium in exchange for external protons.</text>
</comment>
<feature type="transmembrane region" description="Helical" evidence="9">
    <location>
        <begin position="236"/>
        <end position="258"/>
    </location>
</feature>
<evidence type="ECO:0000256" key="6">
    <source>
        <dbReference type="ARBA" id="ARBA00022989"/>
    </source>
</evidence>
<feature type="domain" description="Sodium/calcium exchanger membrane region" evidence="10">
    <location>
        <begin position="25"/>
        <end position="178"/>
    </location>
</feature>
<gene>
    <name evidence="11" type="primary">cax</name>
    <name evidence="11" type="ORF">ENP34_02695</name>
</gene>
<feature type="transmembrane region" description="Helical" evidence="9">
    <location>
        <begin position="90"/>
        <end position="111"/>
    </location>
</feature>
<feature type="transmembrane region" description="Helical" evidence="9">
    <location>
        <begin position="299"/>
        <end position="320"/>
    </location>
</feature>
<comment type="caution">
    <text evidence="9">Lacks conserved residue(s) required for the propagation of feature annotation.</text>
</comment>
<reference evidence="11" key="1">
    <citation type="journal article" date="2020" name="mSystems">
        <title>Genome- and Community-Level Interaction Insights into Carbon Utilization and Element Cycling Functions of Hydrothermarchaeota in Hydrothermal Sediment.</title>
        <authorList>
            <person name="Zhou Z."/>
            <person name="Liu Y."/>
            <person name="Xu W."/>
            <person name="Pan J."/>
            <person name="Luo Z.H."/>
            <person name="Li M."/>
        </authorList>
    </citation>
    <scope>NUCLEOTIDE SEQUENCE [LARGE SCALE GENOMIC DNA]</scope>
    <source>
        <strain evidence="11">SpSt-210</strain>
    </source>
</reference>
<dbReference type="Pfam" id="PF01699">
    <property type="entry name" value="Na_Ca_ex"/>
    <property type="match status" value="2"/>
</dbReference>
<dbReference type="NCBIfam" id="TIGR00378">
    <property type="entry name" value="cax"/>
    <property type="match status" value="1"/>
</dbReference>
<keyword evidence="3 9" id="KW-0109">Calcium transport</keyword>
<evidence type="ECO:0000256" key="5">
    <source>
        <dbReference type="ARBA" id="ARBA00022837"/>
    </source>
</evidence>
<evidence type="ECO:0000256" key="1">
    <source>
        <dbReference type="ARBA" id="ARBA00004127"/>
    </source>
</evidence>
<feature type="transmembrane region" description="Helical" evidence="9">
    <location>
        <begin position="157"/>
        <end position="176"/>
    </location>
</feature>
<proteinExistence type="inferred from homology"/>
<keyword evidence="5 9" id="KW-0106">Calcium</keyword>
<feature type="transmembrane region" description="Helical" evidence="9">
    <location>
        <begin position="26"/>
        <end position="43"/>
    </location>
</feature>
<dbReference type="InterPro" id="IPR004713">
    <property type="entry name" value="CaH_exchang"/>
</dbReference>
<evidence type="ECO:0000256" key="2">
    <source>
        <dbReference type="ARBA" id="ARBA00022448"/>
    </source>
</evidence>
<dbReference type="EMBL" id="DSIY01000058">
    <property type="protein sequence ID" value="HEG90338.1"/>
    <property type="molecule type" value="Genomic_DNA"/>
</dbReference>
<accession>A0A831WXV2</accession>
<feature type="transmembrane region" description="Helical" evidence="9">
    <location>
        <begin position="327"/>
        <end position="347"/>
    </location>
</feature>
<evidence type="ECO:0000256" key="8">
    <source>
        <dbReference type="ARBA" id="ARBA00023136"/>
    </source>
</evidence>
<evidence type="ECO:0000259" key="10">
    <source>
        <dbReference type="Pfam" id="PF01699"/>
    </source>
</evidence>
<keyword evidence="8 9" id="KW-0472">Membrane</keyword>
<keyword evidence="6 9" id="KW-1133">Transmembrane helix</keyword>